<gene>
    <name evidence="1" type="ORF">Fot_32260</name>
</gene>
<name>A0ABD1T7R3_9LAMI</name>
<dbReference type="Proteomes" id="UP001604277">
    <property type="component" value="Unassembled WGS sequence"/>
</dbReference>
<accession>A0ABD1T7R3</accession>
<dbReference type="EMBL" id="JBFOLJ010000009">
    <property type="protein sequence ID" value="KAL2508613.1"/>
    <property type="molecule type" value="Genomic_DNA"/>
</dbReference>
<comment type="caution">
    <text evidence="1">The sequence shown here is derived from an EMBL/GenBank/DDBJ whole genome shotgun (WGS) entry which is preliminary data.</text>
</comment>
<dbReference type="AlphaFoldDB" id="A0ABD1T7R3"/>
<organism evidence="1 2">
    <name type="scientific">Forsythia ovata</name>
    <dbReference type="NCBI Taxonomy" id="205694"/>
    <lineage>
        <taxon>Eukaryota</taxon>
        <taxon>Viridiplantae</taxon>
        <taxon>Streptophyta</taxon>
        <taxon>Embryophyta</taxon>
        <taxon>Tracheophyta</taxon>
        <taxon>Spermatophyta</taxon>
        <taxon>Magnoliopsida</taxon>
        <taxon>eudicotyledons</taxon>
        <taxon>Gunneridae</taxon>
        <taxon>Pentapetalae</taxon>
        <taxon>asterids</taxon>
        <taxon>lamiids</taxon>
        <taxon>Lamiales</taxon>
        <taxon>Oleaceae</taxon>
        <taxon>Forsythieae</taxon>
        <taxon>Forsythia</taxon>
    </lineage>
</organism>
<evidence type="ECO:0000313" key="2">
    <source>
        <dbReference type="Proteomes" id="UP001604277"/>
    </source>
</evidence>
<evidence type="ECO:0000313" key="1">
    <source>
        <dbReference type="EMBL" id="KAL2508613.1"/>
    </source>
</evidence>
<sequence length="102" mass="11669">MAHKVEVLESSEKHSSEGVWFAANSPITWVNYITHKIRDRQQSDLEFPTREHEKQISNSLVIVMNRPETPIPATKAAKPIGGWYAIRGLAVWGKNRAIFWDV</sequence>
<reference evidence="2" key="1">
    <citation type="submission" date="2024-07" db="EMBL/GenBank/DDBJ databases">
        <title>Two chromosome-level genome assemblies of Korean endemic species Abeliophyllum distichum and Forsythia ovata (Oleaceae).</title>
        <authorList>
            <person name="Jang H."/>
        </authorList>
    </citation>
    <scope>NUCLEOTIDE SEQUENCE [LARGE SCALE GENOMIC DNA]</scope>
</reference>
<protein>
    <submittedName>
        <fullName evidence="1">Uncharacterized protein</fullName>
    </submittedName>
</protein>
<keyword evidence="2" id="KW-1185">Reference proteome</keyword>
<proteinExistence type="predicted"/>